<evidence type="ECO:0000256" key="2">
    <source>
        <dbReference type="ARBA" id="ARBA00022475"/>
    </source>
</evidence>
<dbReference type="RefSeq" id="WP_087034645.1">
    <property type="nucleotide sequence ID" value="NZ_CP021377.1"/>
</dbReference>
<dbReference type="InterPro" id="IPR004797">
    <property type="entry name" value="Competence_ComEC/Rec2"/>
</dbReference>
<keyword evidence="3 6" id="KW-0812">Transmembrane</keyword>
<dbReference type="PANTHER" id="PTHR30619:SF1">
    <property type="entry name" value="RECOMBINATION PROTEIN 2"/>
    <property type="match status" value="1"/>
</dbReference>
<dbReference type="SUPFAM" id="SSF56281">
    <property type="entry name" value="Metallo-hydrolase/oxidoreductase"/>
    <property type="match status" value="1"/>
</dbReference>
<name>A0A1Y0D215_9GAMM</name>
<comment type="subcellular location">
    <subcellularLocation>
        <location evidence="1">Cell membrane</location>
        <topology evidence="1">Multi-pass membrane protein</topology>
    </subcellularLocation>
</comment>
<dbReference type="Pfam" id="PF03772">
    <property type="entry name" value="Competence"/>
    <property type="match status" value="1"/>
</dbReference>
<dbReference type="GO" id="GO:0005886">
    <property type="term" value="C:plasma membrane"/>
    <property type="evidence" value="ECO:0007669"/>
    <property type="project" value="UniProtKB-SubCell"/>
</dbReference>
<feature type="domain" description="Metallo-beta-lactamase" evidence="7">
    <location>
        <begin position="492"/>
        <end position="646"/>
    </location>
</feature>
<dbReference type="CDD" id="cd07731">
    <property type="entry name" value="ComA-like_MBL-fold"/>
    <property type="match status" value="1"/>
</dbReference>
<keyword evidence="2" id="KW-1003">Cell membrane</keyword>
<organism evidence="8 9">
    <name type="scientific">Oceanisphaera profunda</name>
    <dbReference type="NCBI Taxonomy" id="1416627"/>
    <lineage>
        <taxon>Bacteria</taxon>
        <taxon>Pseudomonadati</taxon>
        <taxon>Pseudomonadota</taxon>
        <taxon>Gammaproteobacteria</taxon>
        <taxon>Aeromonadales</taxon>
        <taxon>Aeromonadaceae</taxon>
        <taxon>Oceanisphaera</taxon>
    </lineage>
</organism>
<dbReference type="Proteomes" id="UP000243937">
    <property type="component" value="Chromosome"/>
</dbReference>
<dbReference type="Pfam" id="PF00753">
    <property type="entry name" value="Lactamase_B"/>
    <property type="match status" value="1"/>
</dbReference>
<evidence type="ECO:0000256" key="6">
    <source>
        <dbReference type="SAM" id="Phobius"/>
    </source>
</evidence>
<dbReference type="GO" id="GO:0030420">
    <property type="term" value="P:establishment of competence for transformation"/>
    <property type="evidence" value="ECO:0007669"/>
    <property type="project" value="InterPro"/>
</dbReference>
<feature type="transmembrane region" description="Helical" evidence="6">
    <location>
        <begin position="415"/>
        <end position="431"/>
    </location>
</feature>
<evidence type="ECO:0000256" key="4">
    <source>
        <dbReference type="ARBA" id="ARBA00022989"/>
    </source>
</evidence>
<dbReference type="EMBL" id="CP021377">
    <property type="protein sequence ID" value="ART81561.1"/>
    <property type="molecule type" value="Genomic_DNA"/>
</dbReference>
<proteinExistence type="predicted"/>
<dbReference type="InterPro" id="IPR025405">
    <property type="entry name" value="DUF4131"/>
</dbReference>
<accession>A0A1Y0D215</accession>
<dbReference type="Gene3D" id="3.60.15.10">
    <property type="entry name" value="Ribonuclease Z/Hydroxyacylglutathione hydrolase-like"/>
    <property type="match status" value="1"/>
</dbReference>
<feature type="transmembrane region" description="Helical" evidence="6">
    <location>
        <begin position="355"/>
        <end position="375"/>
    </location>
</feature>
<dbReference type="Pfam" id="PF13567">
    <property type="entry name" value="DUF4131"/>
    <property type="match status" value="1"/>
</dbReference>
<dbReference type="InterPro" id="IPR036866">
    <property type="entry name" value="RibonucZ/Hydroxyglut_hydro"/>
</dbReference>
<evidence type="ECO:0000256" key="1">
    <source>
        <dbReference type="ARBA" id="ARBA00004651"/>
    </source>
</evidence>
<feature type="transmembrane region" description="Helical" evidence="6">
    <location>
        <begin position="323"/>
        <end position="343"/>
    </location>
</feature>
<dbReference type="KEGG" id="opf:CBP31_02055"/>
<dbReference type="SMART" id="SM00849">
    <property type="entry name" value="Lactamase_B"/>
    <property type="match status" value="1"/>
</dbReference>
<feature type="transmembrane region" description="Helical" evidence="6">
    <location>
        <begin position="381"/>
        <end position="403"/>
    </location>
</feature>
<evidence type="ECO:0000259" key="7">
    <source>
        <dbReference type="SMART" id="SM00849"/>
    </source>
</evidence>
<dbReference type="NCBIfam" id="TIGR00361">
    <property type="entry name" value="ComEC_Rec2"/>
    <property type="match status" value="1"/>
</dbReference>
<feature type="transmembrane region" description="Helical" evidence="6">
    <location>
        <begin position="229"/>
        <end position="248"/>
    </location>
</feature>
<dbReference type="NCBIfam" id="TIGR00360">
    <property type="entry name" value="ComEC_N-term"/>
    <property type="match status" value="1"/>
</dbReference>
<feature type="transmembrane region" description="Helical" evidence="6">
    <location>
        <begin position="260"/>
        <end position="278"/>
    </location>
</feature>
<protein>
    <submittedName>
        <fullName evidence="8">DNA internalization-related competence protein ComEC/Rec2</fullName>
    </submittedName>
</protein>
<evidence type="ECO:0000313" key="9">
    <source>
        <dbReference type="Proteomes" id="UP000243937"/>
    </source>
</evidence>
<reference evidence="8 9" key="1">
    <citation type="journal article" date="2014" name="Int. J. Syst. Evol. Microbiol.">
        <title>Oceanisphaera profunda sp. nov., a marine bacterium isolated from deep-sea sediment, and emended description of the genus Oceanisphaera.</title>
        <authorList>
            <person name="Xu Z."/>
            <person name="Zhang X.Y."/>
            <person name="Su H.N."/>
            <person name="Yu Z.C."/>
            <person name="Liu C."/>
            <person name="Li H."/>
            <person name="Chen X.L."/>
            <person name="Song X.Y."/>
            <person name="Xie B.B."/>
            <person name="Qin Q.L."/>
            <person name="Zhou B.C."/>
            <person name="Shi M."/>
            <person name="Huang Y."/>
            <person name="Zhang Y.Z."/>
        </authorList>
    </citation>
    <scope>NUCLEOTIDE SEQUENCE [LARGE SCALE GENOMIC DNA]</scope>
    <source>
        <strain evidence="8 9">SM1222</strain>
    </source>
</reference>
<dbReference type="InterPro" id="IPR052159">
    <property type="entry name" value="Competence_DNA_uptake"/>
</dbReference>
<keyword evidence="9" id="KW-1185">Reference proteome</keyword>
<sequence>MDKRLFTFCLGVSSIIIWPWLPSWDHWIPLACLSLISWRRRPMLACLLLGFVWALCYSHWQLSWLQYPTLFERTQIIAAQVEAVQSHAHKNSKLIVRLSHLNGQALSPEPRLLLSWQSEQPPPQVGQSLQTITQLRLPHGLHNPGTFNRSRWLLGQGITAQANVSSLLETSVTTIPITLDRRARWVMALQQHTQDLKAQAWILALSVGDKSGLEMDDWAMLRGLGISHLFAISGLHIGLVAGLGLLLGRVLERVTGQRRYGVLLAVGLALAYAWLAGFSVPTQRALMMLIFWLSIMDWGRFWSGRRILLLTVSVLLAVNPWLALNHGFWLSVLAVAALLLLAGWQKRTSLWRLQLGLTVLLLPLVMLLFGGLSWLSLPANLVLIPLFTLALIPLLLLACLLLWPAPSLAGEVFKLLDVLFNGLMAGLHGLNELASPWVWLSAPQLGLGFVLLLLPLLLLPKARSLILLPASLLALWLLPQPKWEVRVLDVGQGLSVLVTQGQRALLYDTGNRFPSGFNMADAVILPLLRHLGISQLDYVVISHNDQDHSGNRDYLARTLPIGQRWGTWPAGQQCRAGQKARWGELKLRVLWPVNLSGHSNNDSCVLHITDGRISVLLTGDIEAKAEQGLLATQQNVQAALLLSPHHGSNSSSTLAFNQAVNPNWVVHTAGFGNRWGFPSSEVLARFESQNVPQLTTGEVGMVHLVADGEHWRLVQHQRPGAWYDRLNTWLQHTKPLE</sequence>
<dbReference type="InterPro" id="IPR035681">
    <property type="entry name" value="ComA-like_MBL"/>
</dbReference>
<dbReference type="OrthoDB" id="9761531at2"/>
<evidence type="ECO:0000256" key="5">
    <source>
        <dbReference type="ARBA" id="ARBA00023136"/>
    </source>
</evidence>
<evidence type="ECO:0000313" key="8">
    <source>
        <dbReference type="EMBL" id="ART81561.1"/>
    </source>
</evidence>
<dbReference type="InterPro" id="IPR004477">
    <property type="entry name" value="ComEC_N"/>
</dbReference>
<feature type="transmembrane region" description="Helical" evidence="6">
    <location>
        <begin position="41"/>
        <end position="60"/>
    </location>
</feature>
<dbReference type="PANTHER" id="PTHR30619">
    <property type="entry name" value="DNA INTERNALIZATION/COMPETENCE PROTEIN COMEC/REC2"/>
    <property type="match status" value="1"/>
</dbReference>
<evidence type="ECO:0000256" key="3">
    <source>
        <dbReference type="ARBA" id="ARBA00022692"/>
    </source>
</evidence>
<dbReference type="InterPro" id="IPR001279">
    <property type="entry name" value="Metallo-B-lactamas"/>
</dbReference>
<gene>
    <name evidence="8" type="ORF">CBP31_02055</name>
</gene>
<keyword evidence="4 6" id="KW-1133">Transmembrane helix</keyword>
<feature type="transmembrane region" description="Helical" evidence="6">
    <location>
        <begin position="437"/>
        <end position="459"/>
    </location>
</feature>
<dbReference type="AlphaFoldDB" id="A0A1Y0D215"/>
<keyword evidence="5 6" id="KW-0472">Membrane</keyword>